<evidence type="ECO:0000313" key="2">
    <source>
        <dbReference type="EMBL" id="NIZ61816.1"/>
    </source>
</evidence>
<evidence type="ECO:0000313" key="3">
    <source>
        <dbReference type="Proteomes" id="UP001429564"/>
    </source>
</evidence>
<accession>A0ABX0WC97</accession>
<dbReference type="Proteomes" id="UP001429564">
    <property type="component" value="Unassembled WGS sequence"/>
</dbReference>
<protein>
    <submittedName>
        <fullName evidence="2">Uncharacterized protein</fullName>
    </submittedName>
</protein>
<feature type="region of interest" description="Disordered" evidence="1">
    <location>
        <begin position="39"/>
        <end position="67"/>
    </location>
</feature>
<gene>
    <name evidence="2" type="ORF">DL239_12620</name>
</gene>
<sequence>MLELWLVQGAYDLVTLDRGGQGQGAGSAGEVQKAPAQLGPVKLPIVKENPGRTDRGFLTYNQGADHP</sequence>
<name>A0ABX0WC97_9RHOB</name>
<keyword evidence="3" id="KW-1185">Reference proteome</keyword>
<evidence type="ECO:0000256" key="1">
    <source>
        <dbReference type="SAM" id="MobiDB-lite"/>
    </source>
</evidence>
<reference evidence="2 3" key="1">
    <citation type="submission" date="2018-05" db="EMBL/GenBank/DDBJ databases">
        <authorList>
            <person name="Zhang Y.-J."/>
        </authorList>
    </citation>
    <scope>NUCLEOTIDE SEQUENCE [LARGE SCALE GENOMIC DNA]</scope>
    <source>
        <strain evidence="2 3">CY04</strain>
    </source>
</reference>
<dbReference type="EMBL" id="QHLQ01000011">
    <property type="protein sequence ID" value="NIZ61816.1"/>
    <property type="molecule type" value="Genomic_DNA"/>
</dbReference>
<organism evidence="2 3">
    <name type="scientific">Parasedimentitalea denitrificans</name>
    <dbReference type="NCBI Taxonomy" id="2211118"/>
    <lineage>
        <taxon>Bacteria</taxon>
        <taxon>Pseudomonadati</taxon>
        <taxon>Pseudomonadota</taxon>
        <taxon>Alphaproteobacteria</taxon>
        <taxon>Rhodobacterales</taxon>
        <taxon>Paracoccaceae</taxon>
        <taxon>Parasedimentitalea</taxon>
    </lineage>
</organism>
<proteinExistence type="predicted"/>
<comment type="caution">
    <text evidence="2">The sequence shown here is derived from an EMBL/GenBank/DDBJ whole genome shotgun (WGS) entry which is preliminary data.</text>
</comment>